<dbReference type="EMBL" id="CAKASE010000064">
    <property type="protein sequence ID" value="CAG9569936.1"/>
    <property type="molecule type" value="Genomic_DNA"/>
</dbReference>
<protein>
    <submittedName>
        <fullName evidence="2">(African queen) hypothetical protein</fullName>
    </submittedName>
</protein>
<evidence type="ECO:0000256" key="1">
    <source>
        <dbReference type="SAM" id="MobiDB-lite"/>
    </source>
</evidence>
<dbReference type="AlphaFoldDB" id="A0A8J2QSB0"/>
<feature type="region of interest" description="Disordered" evidence="1">
    <location>
        <begin position="1"/>
        <end position="50"/>
    </location>
</feature>
<reference evidence="2" key="1">
    <citation type="submission" date="2021-09" db="EMBL/GenBank/DDBJ databases">
        <authorList>
            <person name="Martin H S."/>
        </authorList>
    </citation>
    <scope>NUCLEOTIDE SEQUENCE</scope>
</reference>
<sequence length="95" mass="10204">MGSNVPLTTDALGSRARTELVLPGERDGEDVRRTSKFDLDGSGGKLDTPLAPPCGGACNYEGDADVKWTVKNSKIQSIRSSFVLYDMEDEIADVP</sequence>
<feature type="compositionally biased region" description="Basic and acidic residues" evidence="1">
    <location>
        <begin position="24"/>
        <end position="39"/>
    </location>
</feature>
<keyword evidence="3" id="KW-1185">Reference proteome</keyword>
<gene>
    <name evidence="2" type="ORF">DCHRY22_LOCUS9100</name>
</gene>
<evidence type="ECO:0000313" key="2">
    <source>
        <dbReference type="EMBL" id="CAG9569936.1"/>
    </source>
</evidence>
<dbReference type="Proteomes" id="UP000789524">
    <property type="component" value="Unassembled WGS sequence"/>
</dbReference>
<organism evidence="2 3">
    <name type="scientific">Danaus chrysippus</name>
    <name type="common">African queen</name>
    <dbReference type="NCBI Taxonomy" id="151541"/>
    <lineage>
        <taxon>Eukaryota</taxon>
        <taxon>Metazoa</taxon>
        <taxon>Ecdysozoa</taxon>
        <taxon>Arthropoda</taxon>
        <taxon>Hexapoda</taxon>
        <taxon>Insecta</taxon>
        <taxon>Pterygota</taxon>
        <taxon>Neoptera</taxon>
        <taxon>Endopterygota</taxon>
        <taxon>Lepidoptera</taxon>
        <taxon>Glossata</taxon>
        <taxon>Ditrysia</taxon>
        <taxon>Papilionoidea</taxon>
        <taxon>Nymphalidae</taxon>
        <taxon>Danainae</taxon>
        <taxon>Danaini</taxon>
        <taxon>Danaina</taxon>
        <taxon>Danaus</taxon>
        <taxon>Anosia</taxon>
    </lineage>
</organism>
<accession>A0A8J2QSB0</accession>
<evidence type="ECO:0000313" key="3">
    <source>
        <dbReference type="Proteomes" id="UP000789524"/>
    </source>
</evidence>
<name>A0A8J2QSB0_9NEOP</name>
<proteinExistence type="predicted"/>
<comment type="caution">
    <text evidence="2">The sequence shown here is derived from an EMBL/GenBank/DDBJ whole genome shotgun (WGS) entry which is preliminary data.</text>
</comment>